<organism evidence="1 2">
    <name type="scientific">Nocardioides aurantiacus</name>
    <dbReference type="NCBI Taxonomy" id="86796"/>
    <lineage>
        <taxon>Bacteria</taxon>
        <taxon>Bacillati</taxon>
        <taxon>Actinomycetota</taxon>
        <taxon>Actinomycetes</taxon>
        <taxon>Propionibacteriales</taxon>
        <taxon>Nocardioidaceae</taxon>
        <taxon>Nocardioides</taxon>
    </lineage>
</organism>
<evidence type="ECO:0000313" key="2">
    <source>
        <dbReference type="Proteomes" id="UP000281738"/>
    </source>
</evidence>
<dbReference type="EMBL" id="RKHO01000001">
    <property type="protein sequence ID" value="ROR91205.1"/>
    <property type="molecule type" value="Genomic_DNA"/>
</dbReference>
<dbReference type="OrthoDB" id="4929908at2"/>
<dbReference type="Pfam" id="PF13618">
    <property type="entry name" value="Gluconate_2-dh3"/>
    <property type="match status" value="1"/>
</dbReference>
<proteinExistence type="predicted"/>
<dbReference type="InterPro" id="IPR027056">
    <property type="entry name" value="Gluconate_2DH_su3"/>
</dbReference>
<protein>
    <submittedName>
        <fullName evidence="1">Gluconate 2-dehydrogenase subunit 3-like protein</fullName>
    </submittedName>
</protein>
<evidence type="ECO:0000313" key="1">
    <source>
        <dbReference type="EMBL" id="ROR91205.1"/>
    </source>
</evidence>
<keyword evidence="2" id="KW-1185">Reference proteome</keyword>
<reference evidence="1 2" key="1">
    <citation type="submission" date="2018-11" db="EMBL/GenBank/DDBJ databases">
        <title>Sequencing the genomes of 1000 actinobacteria strains.</title>
        <authorList>
            <person name="Klenk H.-P."/>
        </authorList>
    </citation>
    <scope>NUCLEOTIDE SEQUENCE [LARGE SCALE GENOMIC DNA]</scope>
    <source>
        <strain evidence="1 2">DSM 12652</strain>
    </source>
</reference>
<accession>A0A3N2CUI5</accession>
<comment type="caution">
    <text evidence="1">The sequence shown here is derived from an EMBL/GenBank/DDBJ whole genome shotgun (WGS) entry which is preliminary data.</text>
</comment>
<name>A0A3N2CUI5_9ACTN</name>
<dbReference type="RefSeq" id="WP_123390616.1">
    <property type="nucleotide sequence ID" value="NZ_RKHO01000001.1"/>
</dbReference>
<sequence>MVDTTPDTVSPAARTNLVRLLRAAYPHPRFPDGPYERTADTIIEQVDESLWHRLALVQGLESLDAAAQHSRGTGFADLDDEQALALLRGIEDAQFFAFVRGVTVVTLYNDHEVWDLLGYEGESYSKGGYLHRGFDDLDWLPNPRIEEYDGPERIVEVAPDDQLTTTGGTH</sequence>
<dbReference type="Proteomes" id="UP000281738">
    <property type="component" value="Unassembled WGS sequence"/>
</dbReference>
<dbReference type="AlphaFoldDB" id="A0A3N2CUI5"/>
<gene>
    <name evidence="1" type="ORF">EDD33_2071</name>
</gene>